<evidence type="ECO:0000259" key="7">
    <source>
        <dbReference type="SMART" id="SM00458"/>
    </source>
</evidence>
<dbReference type="Gene3D" id="2.80.10.50">
    <property type="match status" value="1"/>
</dbReference>
<evidence type="ECO:0000256" key="1">
    <source>
        <dbReference type="ARBA" id="ARBA00007951"/>
    </source>
</evidence>
<dbReference type="InterPro" id="IPR035992">
    <property type="entry name" value="Ricin_B-like_lectins"/>
</dbReference>
<keyword evidence="3 6" id="KW-0732">Signal</keyword>
<dbReference type="InterPro" id="IPR006311">
    <property type="entry name" value="TAT_signal"/>
</dbReference>
<evidence type="ECO:0000256" key="5">
    <source>
        <dbReference type="ARBA" id="ARBA00023295"/>
    </source>
</evidence>
<dbReference type="Proteomes" id="UP001180737">
    <property type="component" value="Unassembled WGS sequence"/>
</dbReference>
<dbReference type="PANTHER" id="PTHR10030:SF37">
    <property type="entry name" value="ALPHA-L-FUCOSIDASE-RELATED"/>
    <property type="match status" value="1"/>
</dbReference>
<comment type="similarity">
    <text evidence="1">Belongs to the glycosyl hydrolase 29 family.</text>
</comment>
<dbReference type="InterPro" id="IPR000772">
    <property type="entry name" value="Ricin_B_lectin"/>
</dbReference>
<dbReference type="PANTHER" id="PTHR10030">
    <property type="entry name" value="ALPHA-L-FUCOSIDASE"/>
    <property type="match status" value="1"/>
</dbReference>
<evidence type="ECO:0000256" key="6">
    <source>
        <dbReference type="SAM" id="SignalP"/>
    </source>
</evidence>
<dbReference type="SUPFAM" id="SSF50370">
    <property type="entry name" value="Ricin B-like lectins"/>
    <property type="match status" value="1"/>
</dbReference>
<dbReference type="InterPro" id="IPR057739">
    <property type="entry name" value="Glyco_hydro_29_N"/>
</dbReference>
<dbReference type="CDD" id="cd00161">
    <property type="entry name" value="beta-trefoil_Ricin-like"/>
    <property type="match status" value="1"/>
</dbReference>
<proteinExistence type="inferred from homology"/>
<name>A0ABU2Z9Y8_9ACTN</name>
<dbReference type="InterPro" id="IPR000421">
    <property type="entry name" value="FA58C"/>
</dbReference>
<feature type="chain" id="PRO_5046943869" description="alpha-L-fucosidase" evidence="6">
    <location>
        <begin position="21"/>
        <end position="650"/>
    </location>
</feature>
<reference evidence="8" key="1">
    <citation type="submission" date="2024-05" db="EMBL/GenBank/DDBJ databases">
        <title>30 novel species of actinomycetes from the DSMZ collection.</title>
        <authorList>
            <person name="Nouioui I."/>
        </authorList>
    </citation>
    <scope>NUCLEOTIDE SEQUENCE</scope>
    <source>
        <strain evidence="8">DSM 3412</strain>
    </source>
</reference>
<dbReference type="SUPFAM" id="SSF51445">
    <property type="entry name" value="(Trans)glycosidases"/>
    <property type="match status" value="1"/>
</dbReference>
<feature type="domain" description="Ricin B lectin" evidence="7">
    <location>
        <begin position="511"/>
        <end position="648"/>
    </location>
</feature>
<keyword evidence="5" id="KW-0326">Glycosidase</keyword>
<dbReference type="Pfam" id="PF01120">
    <property type="entry name" value="Alpha_L_fucos"/>
    <property type="match status" value="1"/>
</dbReference>
<gene>
    <name evidence="8" type="ORF">RM704_39270</name>
</gene>
<organism evidence="8 9">
    <name type="scientific">Streptomyces gottesmaniae</name>
    <dbReference type="NCBI Taxonomy" id="3075518"/>
    <lineage>
        <taxon>Bacteria</taxon>
        <taxon>Bacillati</taxon>
        <taxon>Actinomycetota</taxon>
        <taxon>Actinomycetes</taxon>
        <taxon>Kitasatosporales</taxon>
        <taxon>Streptomycetaceae</taxon>
        <taxon>Streptomyces</taxon>
    </lineage>
</organism>
<evidence type="ECO:0000256" key="4">
    <source>
        <dbReference type="ARBA" id="ARBA00022801"/>
    </source>
</evidence>
<evidence type="ECO:0000256" key="3">
    <source>
        <dbReference type="ARBA" id="ARBA00022729"/>
    </source>
</evidence>
<dbReference type="PROSITE" id="PS50231">
    <property type="entry name" value="RICIN_B_LECTIN"/>
    <property type="match status" value="1"/>
</dbReference>
<dbReference type="SMART" id="SM00458">
    <property type="entry name" value="RICIN"/>
    <property type="match status" value="1"/>
</dbReference>
<evidence type="ECO:0000256" key="2">
    <source>
        <dbReference type="ARBA" id="ARBA00012662"/>
    </source>
</evidence>
<dbReference type="InterPro" id="IPR008979">
    <property type="entry name" value="Galactose-bd-like_sf"/>
</dbReference>
<dbReference type="Pfam" id="PF00754">
    <property type="entry name" value="F5_F8_type_C"/>
    <property type="match status" value="1"/>
</dbReference>
<dbReference type="RefSeq" id="WP_311592631.1">
    <property type="nucleotide sequence ID" value="NZ_JAVRFJ010000050.1"/>
</dbReference>
<dbReference type="PROSITE" id="PS51318">
    <property type="entry name" value="TAT"/>
    <property type="match status" value="1"/>
</dbReference>
<protein>
    <recommendedName>
        <fullName evidence="2">alpha-L-fucosidase</fullName>
        <ecNumber evidence="2">3.2.1.51</ecNumber>
    </recommendedName>
</protein>
<evidence type="ECO:0000313" key="8">
    <source>
        <dbReference type="EMBL" id="MDT0573417.1"/>
    </source>
</evidence>
<dbReference type="InterPro" id="IPR017853">
    <property type="entry name" value="GH"/>
</dbReference>
<keyword evidence="9" id="KW-1185">Reference proteome</keyword>
<sequence>MSSRRMSRRTFLGAAGVASAATALPIVPGFSGLLSQAAAADTQTNLSRMVDMRFGMFNHFSLGTFTNQEWAEPNQSPTLFAPPSVNCAQWADAAAAAKMSYGILTTKHHDGFALWPSAFGTQNVANSSYKQDVVRAYCDAFRAKGLKVGFYYSIWDRTFGVEAWESRHKVTGLQITDAIKPDHMTFMLGQIRELLTNYGTIDMFMTDGYAWQMGQQAVSYQRIRSLVKELQPDCVMIDIGGLSEPFLSDAIFFEEPLGVTAPTGNTYAGMQGQTISNGWFWHPSTPTEGLMSRAAILSHLADLEPKYTSFILNCPPNRNGLLDTNVVNRLAEVGAAWSPDTSRPPLPTQLLRAEHPVTPVNAYASAFRAGEGPLHAIDGLSDVRYETCWSTWGLSPALPHSITIDLGGVWSNVSTLEYLPKQWSRSNSTDGDITSYTVFTSTDGVTFTQVATGTWAGNQKTKLVEWPNRNVGFVRIQVNAATGGYANISGVRIGGRSAKPALVSRVLPGDGTVYRLVNRNSGKVADVSGNGTANGTNVLQWPWLNRNNQKWTFASTGDGYYEIKGVGSGKLMEVAGLSRDDGGNVAIYADSEVPQQHWAVTPTGDGHYFLINRYSGLCLGVDEGSTADGANIEQQPYASQARQQWQIIPS</sequence>
<dbReference type="Pfam" id="PF14200">
    <property type="entry name" value="RicinB_lectin_2"/>
    <property type="match status" value="2"/>
</dbReference>
<feature type="signal peptide" evidence="6">
    <location>
        <begin position="1"/>
        <end position="20"/>
    </location>
</feature>
<dbReference type="InterPro" id="IPR000933">
    <property type="entry name" value="Glyco_hydro_29"/>
</dbReference>
<evidence type="ECO:0000313" key="9">
    <source>
        <dbReference type="Proteomes" id="UP001180737"/>
    </source>
</evidence>
<dbReference type="EC" id="3.2.1.51" evidence="2"/>
<dbReference type="Gene3D" id="2.60.120.260">
    <property type="entry name" value="Galactose-binding domain-like"/>
    <property type="match status" value="1"/>
</dbReference>
<keyword evidence="4" id="KW-0378">Hydrolase</keyword>
<dbReference type="Gene3D" id="3.20.20.80">
    <property type="entry name" value="Glycosidases"/>
    <property type="match status" value="1"/>
</dbReference>
<comment type="caution">
    <text evidence="8">The sequence shown here is derived from an EMBL/GenBank/DDBJ whole genome shotgun (WGS) entry which is preliminary data.</text>
</comment>
<accession>A0ABU2Z9Y8</accession>
<dbReference type="SUPFAM" id="SSF49785">
    <property type="entry name" value="Galactose-binding domain-like"/>
    <property type="match status" value="1"/>
</dbReference>
<dbReference type="SMART" id="SM00812">
    <property type="entry name" value="Alpha_L_fucos"/>
    <property type="match status" value="1"/>
</dbReference>
<dbReference type="EMBL" id="JAVRFJ010000050">
    <property type="protein sequence ID" value="MDT0573417.1"/>
    <property type="molecule type" value="Genomic_DNA"/>
</dbReference>